<evidence type="ECO:0000313" key="13">
    <source>
        <dbReference type="EMBL" id="QEH93003.1"/>
    </source>
</evidence>
<dbReference type="Pfam" id="PF01252">
    <property type="entry name" value="Peptidase_A8"/>
    <property type="match status" value="1"/>
</dbReference>
<reference evidence="13 14" key="1">
    <citation type="submission" date="2019-08" db="EMBL/GenBank/DDBJ databases">
        <title>Dermacoccus abyssi strain HZAU 226, whole genome Nanopore sequencing project.</title>
        <authorList>
            <person name="Guo A."/>
            <person name="Zhang X."/>
            <person name="Ruan Y."/>
            <person name="Liu W."/>
            <person name="Chen Q."/>
            <person name="Gu L."/>
        </authorList>
    </citation>
    <scope>NUCLEOTIDE SEQUENCE [LARGE SCALE GENOMIC DNA]</scope>
    <source>
        <strain evidence="13 14">HZAU 226</strain>
    </source>
</reference>
<dbReference type="EC" id="3.4.23.36" evidence="9"/>
<dbReference type="InterPro" id="IPR001872">
    <property type="entry name" value="Peptidase_A8"/>
</dbReference>
<gene>
    <name evidence="9 13" type="primary">lspA</name>
    <name evidence="13" type="ORF">FV141_05285</name>
</gene>
<proteinExistence type="inferred from homology"/>
<dbReference type="GO" id="GO:0004190">
    <property type="term" value="F:aspartic-type endopeptidase activity"/>
    <property type="evidence" value="ECO:0007669"/>
    <property type="project" value="UniProtKB-EC"/>
</dbReference>
<comment type="similarity">
    <text evidence="1 9 11">Belongs to the peptidase A8 family.</text>
</comment>
<evidence type="ECO:0000256" key="6">
    <source>
        <dbReference type="ARBA" id="ARBA00022801"/>
    </source>
</evidence>
<keyword evidence="6 9" id="KW-0378">Hydrolase</keyword>
<evidence type="ECO:0000256" key="7">
    <source>
        <dbReference type="ARBA" id="ARBA00022989"/>
    </source>
</evidence>
<evidence type="ECO:0000256" key="4">
    <source>
        <dbReference type="ARBA" id="ARBA00022692"/>
    </source>
</evidence>
<comment type="catalytic activity">
    <reaction evidence="9 10">
        <text>Release of signal peptides from bacterial membrane prolipoproteins. Hydrolyzes -Xaa-Yaa-Zaa-|-(S,diacylglyceryl)Cys-, in which Xaa is hydrophobic (preferably Leu), and Yaa (Ala or Ser) and Zaa (Gly or Ala) have small, neutral side chains.</text>
        <dbReference type="EC" id="3.4.23.36"/>
    </reaction>
</comment>
<comment type="caution">
    <text evidence="9">Lacks conserved residue(s) required for the propagation of feature annotation.</text>
</comment>
<dbReference type="PANTHER" id="PTHR33695">
    <property type="entry name" value="LIPOPROTEIN SIGNAL PEPTIDASE"/>
    <property type="match status" value="1"/>
</dbReference>
<feature type="transmembrane region" description="Helical" evidence="9">
    <location>
        <begin position="115"/>
        <end position="136"/>
    </location>
</feature>
<accession>A0ABX5Z8T0</accession>
<comment type="function">
    <text evidence="9 10">This protein specifically catalyzes the removal of signal peptides from prolipoproteins.</text>
</comment>
<name>A0ABX5Z8T0_9MICO</name>
<comment type="subcellular location">
    <subcellularLocation>
        <location evidence="9">Cell membrane</location>
        <topology evidence="9">Multi-pass membrane protein</topology>
    </subcellularLocation>
</comment>
<evidence type="ECO:0000256" key="5">
    <source>
        <dbReference type="ARBA" id="ARBA00022750"/>
    </source>
</evidence>
<evidence type="ECO:0000256" key="3">
    <source>
        <dbReference type="ARBA" id="ARBA00022670"/>
    </source>
</evidence>
<evidence type="ECO:0000313" key="14">
    <source>
        <dbReference type="Proteomes" id="UP000323565"/>
    </source>
</evidence>
<keyword evidence="14" id="KW-1185">Reference proteome</keyword>
<dbReference type="EMBL" id="CP043031">
    <property type="protein sequence ID" value="QEH93003.1"/>
    <property type="molecule type" value="Genomic_DNA"/>
</dbReference>
<sequence length="205" mass="21459">MPSMQAEAGASLSSATTAPDHPRTPRGASSRHLVVLALAAASAYGIDQATKAWALDALADGRPREVIGSFLRFQLTHNPGAAFSLGTNSTIFITAIAVAVVIAVLFTARKLRSTGWALAFGLIVGGAVGNLTDRFLRPPGGGKGYVVDFLQLPNWPIFNVADIAICTAAALVVLLTFRGVGLDGIRDRDRETDKDTENDGNEDAA</sequence>
<keyword evidence="3 9" id="KW-0645">Protease</keyword>
<feature type="active site" evidence="9">
    <location>
        <position position="162"/>
    </location>
</feature>
<keyword evidence="2 9" id="KW-1003">Cell membrane</keyword>
<feature type="active site" evidence="9">
    <location>
        <position position="148"/>
    </location>
</feature>
<evidence type="ECO:0000256" key="10">
    <source>
        <dbReference type="RuleBase" id="RU000594"/>
    </source>
</evidence>
<keyword evidence="8 9" id="KW-0472">Membrane</keyword>
<evidence type="ECO:0000256" key="11">
    <source>
        <dbReference type="RuleBase" id="RU004181"/>
    </source>
</evidence>
<keyword evidence="7 9" id="KW-1133">Transmembrane helix</keyword>
<evidence type="ECO:0000256" key="12">
    <source>
        <dbReference type="SAM" id="MobiDB-lite"/>
    </source>
</evidence>
<dbReference type="PROSITE" id="PS00855">
    <property type="entry name" value="SPASE_II"/>
    <property type="match status" value="1"/>
</dbReference>
<dbReference type="PANTHER" id="PTHR33695:SF1">
    <property type="entry name" value="LIPOPROTEIN SIGNAL PEPTIDASE"/>
    <property type="match status" value="1"/>
</dbReference>
<evidence type="ECO:0000256" key="9">
    <source>
        <dbReference type="HAMAP-Rule" id="MF_00161"/>
    </source>
</evidence>
<comment type="pathway">
    <text evidence="9">Protein modification; lipoprotein biosynthesis (signal peptide cleavage).</text>
</comment>
<keyword evidence="4 9" id="KW-0812">Transmembrane</keyword>
<feature type="transmembrane region" description="Helical" evidence="9">
    <location>
        <begin position="156"/>
        <end position="180"/>
    </location>
</feature>
<evidence type="ECO:0000256" key="8">
    <source>
        <dbReference type="ARBA" id="ARBA00023136"/>
    </source>
</evidence>
<feature type="transmembrane region" description="Helical" evidence="9">
    <location>
        <begin position="89"/>
        <end position="108"/>
    </location>
</feature>
<feature type="region of interest" description="Disordered" evidence="12">
    <location>
        <begin position="8"/>
        <end position="28"/>
    </location>
</feature>
<evidence type="ECO:0000256" key="1">
    <source>
        <dbReference type="ARBA" id="ARBA00006139"/>
    </source>
</evidence>
<protein>
    <recommendedName>
        <fullName evidence="9">Lipoprotein signal peptidase</fullName>
        <ecNumber evidence="9">3.4.23.36</ecNumber>
    </recommendedName>
    <alternativeName>
        <fullName evidence="9">Prolipoprotein signal peptidase</fullName>
    </alternativeName>
    <alternativeName>
        <fullName evidence="9">Signal peptidase II</fullName>
        <shortName evidence="9">SPase II</shortName>
    </alternativeName>
</protein>
<dbReference type="HAMAP" id="MF_00161">
    <property type="entry name" value="LspA"/>
    <property type="match status" value="1"/>
</dbReference>
<organism evidence="13 14">
    <name type="scientific">Dermacoccus abyssi</name>
    <dbReference type="NCBI Taxonomy" id="322596"/>
    <lineage>
        <taxon>Bacteria</taxon>
        <taxon>Bacillati</taxon>
        <taxon>Actinomycetota</taxon>
        <taxon>Actinomycetes</taxon>
        <taxon>Micrococcales</taxon>
        <taxon>Dermacoccaceae</taxon>
        <taxon>Dermacoccus</taxon>
    </lineage>
</organism>
<keyword evidence="5 9" id="KW-0064">Aspartyl protease</keyword>
<evidence type="ECO:0000256" key="2">
    <source>
        <dbReference type="ARBA" id="ARBA00022475"/>
    </source>
</evidence>
<dbReference type="NCBIfam" id="TIGR00077">
    <property type="entry name" value="lspA"/>
    <property type="match status" value="1"/>
</dbReference>
<dbReference type="Proteomes" id="UP000323565">
    <property type="component" value="Chromosome"/>
</dbReference>
<dbReference type="PRINTS" id="PR00781">
    <property type="entry name" value="LIPOSIGPTASE"/>
</dbReference>